<sequence>MKRLAIFLCVGVLAAAAVSGWTAVNGTNYTVDVVVPSATNLNSGSPVLIDGFRSGSLTEIRAEEGHARLTLDIDDEHGPLHDGATVTVKWKSLVGERFVEVHDGPRRNPAIPAGGMVTGKMPKPMEVDQVLAALDKPTRKRLTSLIDRLNTTVSGHEQDFRKTLRSAGPALHALGDVLKSLGADSAAISQLVSQLNTMTGTLVADDSKVRAIVQSLSQLSADVASERGELARSLEKLPETVERADNTLSRVPGVVDRVSPLLRDLKPATKRLPSVARNLKPVLRELRPAMARLRPTLRAADRVLGGTPALLDSAHAVVPGVDTVVSGLLKPLDFLRPYTPEAAGAFSTWNSAAGNYTGTGHYARFNVLGSAVAPGVNPGAVPPGFESNRQPAPGSLVGQPWRDAQGSGVR</sequence>
<dbReference type="Proteomes" id="UP001596337">
    <property type="component" value="Unassembled WGS sequence"/>
</dbReference>
<evidence type="ECO:0000256" key="1">
    <source>
        <dbReference type="SAM" id="MobiDB-lite"/>
    </source>
</evidence>
<accession>A0ABW2BT22</accession>
<protein>
    <submittedName>
        <fullName evidence="4">MlaD family protein</fullName>
    </submittedName>
</protein>
<name>A0ABW2BT22_9PSEU</name>
<dbReference type="PANTHER" id="PTHR33371">
    <property type="entry name" value="INTERMEMBRANE PHOSPHOLIPID TRANSPORT SYSTEM BINDING PROTEIN MLAD-RELATED"/>
    <property type="match status" value="1"/>
</dbReference>
<keyword evidence="5" id="KW-1185">Reference proteome</keyword>
<proteinExistence type="predicted"/>
<evidence type="ECO:0000313" key="5">
    <source>
        <dbReference type="Proteomes" id="UP001596337"/>
    </source>
</evidence>
<feature type="region of interest" description="Disordered" evidence="1">
    <location>
        <begin position="381"/>
        <end position="410"/>
    </location>
</feature>
<comment type="caution">
    <text evidence="4">The sequence shown here is derived from an EMBL/GenBank/DDBJ whole genome shotgun (WGS) entry which is preliminary data.</text>
</comment>
<dbReference type="PANTHER" id="PTHR33371:SF4">
    <property type="entry name" value="INTERMEMBRANE PHOSPHOLIPID TRANSPORT SYSTEM BINDING PROTEIN MLAD"/>
    <property type="match status" value="1"/>
</dbReference>
<feature type="signal peptide" evidence="2">
    <location>
        <begin position="1"/>
        <end position="23"/>
    </location>
</feature>
<dbReference type="RefSeq" id="WP_345407245.1">
    <property type="nucleotide sequence ID" value="NZ_BAABLA010000123.1"/>
</dbReference>
<feature type="domain" description="Mce/MlaD" evidence="3">
    <location>
        <begin position="28"/>
        <end position="103"/>
    </location>
</feature>
<keyword evidence="2" id="KW-0732">Signal</keyword>
<evidence type="ECO:0000313" key="4">
    <source>
        <dbReference type="EMBL" id="MFC6866171.1"/>
    </source>
</evidence>
<organism evidence="4 5">
    <name type="scientific">Haloechinothrix salitolerans</name>
    <dbReference type="NCBI Taxonomy" id="926830"/>
    <lineage>
        <taxon>Bacteria</taxon>
        <taxon>Bacillati</taxon>
        <taxon>Actinomycetota</taxon>
        <taxon>Actinomycetes</taxon>
        <taxon>Pseudonocardiales</taxon>
        <taxon>Pseudonocardiaceae</taxon>
        <taxon>Haloechinothrix</taxon>
    </lineage>
</organism>
<dbReference type="EMBL" id="JBHSXX010000001">
    <property type="protein sequence ID" value="MFC6866171.1"/>
    <property type="molecule type" value="Genomic_DNA"/>
</dbReference>
<evidence type="ECO:0000259" key="3">
    <source>
        <dbReference type="Pfam" id="PF02470"/>
    </source>
</evidence>
<reference evidence="5" key="1">
    <citation type="journal article" date="2019" name="Int. J. Syst. Evol. Microbiol.">
        <title>The Global Catalogue of Microorganisms (GCM) 10K type strain sequencing project: providing services to taxonomists for standard genome sequencing and annotation.</title>
        <authorList>
            <consortium name="The Broad Institute Genomics Platform"/>
            <consortium name="The Broad Institute Genome Sequencing Center for Infectious Disease"/>
            <person name="Wu L."/>
            <person name="Ma J."/>
        </authorList>
    </citation>
    <scope>NUCLEOTIDE SEQUENCE [LARGE SCALE GENOMIC DNA]</scope>
    <source>
        <strain evidence="5">KCTC 32255</strain>
    </source>
</reference>
<dbReference type="InterPro" id="IPR003399">
    <property type="entry name" value="Mce/MlaD"/>
</dbReference>
<feature type="chain" id="PRO_5045299536" evidence="2">
    <location>
        <begin position="24"/>
        <end position="410"/>
    </location>
</feature>
<dbReference type="InterPro" id="IPR052336">
    <property type="entry name" value="MlaD_Phospholipid_Transporter"/>
</dbReference>
<gene>
    <name evidence="4" type="ORF">ACFQGD_03350</name>
</gene>
<evidence type="ECO:0000256" key="2">
    <source>
        <dbReference type="SAM" id="SignalP"/>
    </source>
</evidence>
<dbReference type="Pfam" id="PF02470">
    <property type="entry name" value="MlaD"/>
    <property type="match status" value="1"/>
</dbReference>